<dbReference type="SUPFAM" id="SSF56219">
    <property type="entry name" value="DNase I-like"/>
    <property type="match status" value="1"/>
</dbReference>
<dbReference type="Pfam" id="PF14529">
    <property type="entry name" value="Exo_endo_phos_2"/>
    <property type="match status" value="1"/>
</dbReference>
<dbReference type="EMBL" id="CAXKWB010022849">
    <property type="protein sequence ID" value="CAL4124685.1"/>
    <property type="molecule type" value="Genomic_DNA"/>
</dbReference>
<proteinExistence type="predicted"/>
<feature type="non-terminal residue" evidence="2">
    <location>
        <position position="412"/>
    </location>
</feature>
<comment type="caution">
    <text evidence="2">The sequence shown here is derived from an EMBL/GenBank/DDBJ whole genome shotgun (WGS) entry which is preliminary data.</text>
</comment>
<accession>A0AAV2RIC3</accession>
<evidence type="ECO:0000259" key="1">
    <source>
        <dbReference type="Pfam" id="PF14529"/>
    </source>
</evidence>
<reference evidence="2 3" key="1">
    <citation type="submission" date="2024-05" db="EMBL/GenBank/DDBJ databases">
        <authorList>
            <person name="Wallberg A."/>
        </authorList>
    </citation>
    <scope>NUCLEOTIDE SEQUENCE [LARGE SCALE GENOMIC DNA]</scope>
</reference>
<dbReference type="AlphaFoldDB" id="A0AAV2RIC3"/>
<evidence type="ECO:0000313" key="3">
    <source>
        <dbReference type="Proteomes" id="UP001497623"/>
    </source>
</evidence>
<organism evidence="2 3">
    <name type="scientific">Meganyctiphanes norvegica</name>
    <name type="common">Northern krill</name>
    <name type="synonym">Thysanopoda norvegica</name>
    <dbReference type="NCBI Taxonomy" id="48144"/>
    <lineage>
        <taxon>Eukaryota</taxon>
        <taxon>Metazoa</taxon>
        <taxon>Ecdysozoa</taxon>
        <taxon>Arthropoda</taxon>
        <taxon>Crustacea</taxon>
        <taxon>Multicrustacea</taxon>
        <taxon>Malacostraca</taxon>
        <taxon>Eumalacostraca</taxon>
        <taxon>Eucarida</taxon>
        <taxon>Euphausiacea</taxon>
        <taxon>Euphausiidae</taxon>
        <taxon>Meganyctiphanes</taxon>
    </lineage>
</organism>
<sequence>MGLEKNNIVCLTETHQKYKNIDHNENIKIFDSMRGLKERKGGGLKIMTPSCKKIDMIKIENKNKNYLEIEGKCYGLKLTIVLVYYDVQRNNISRERNRKLTELIEERIETMKDNIIILGDFNAHIKILDGEKTDENGRLIINMIEKNNLILLNLDDKCNGKYTWRREGKVESKSAIDFVIMNEKLYKEFIDMNIDEKQEIIDLSDHNLISINIRKGLINKTKYNKSDKKIRIEYYSKNKDEVKIYKNELNKRWNECEPNTTEEMAYSMSKVMDDKLKKSFKISANRLANKEDKKWFNDEIRKEIGKRRTLNKKARNTESEREKNIFKLEYRKQKLKVKAMVRVAIEKHELEVTEEIRNSDNKGKMLWKNIEKLKGNENKNKEIEIYDKDKQKIEEKKEEGLISIYWKGIQNK</sequence>
<evidence type="ECO:0000313" key="2">
    <source>
        <dbReference type="EMBL" id="CAL4124685.1"/>
    </source>
</evidence>
<dbReference type="GO" id="GO:0003824">
    <property type="term" value="F:catalytic activity"/>
    <property type="evidence" value="ECO:0007669"/>
    <property type="project" value="InterPro"/>
</dbReference>
<gene>
    <name evidence="2" type="ORF">MNOR_LOCUS24691</name>
</gene>
<keyword evidence="3" id="KW-1185">Reference proteome</keyword>
<dbReference type="InterPro" id="IPR036691">
    <property type="entry name" value="Endo/exonu/phosph_ase_sf"/>
</dbReference>
<feature type="domain" description="Endonuclease/exonuclease/phosphatase" evidence="1">
    <location>
        <begin position="80"/>
        <end position="209"/>
    </location>
</feature>
<dbReference type="Gene3D" id="3.60.10.10">
    <property type="entry name" value="Endonuclease/exonuclease/phosphatase"/>
    <property type="match status" value="1"/>
</dbReference>
<dbReference type="InterPro" id="IPR005135">
    <property type="entry name" value="Endo/exonuclease/phosphatase"/>
</dbReference>
<protein>
    <recommendedName>
        <fullName evidence="1">Endonuclease/exonuclease/phosphatase domain-containing protein</fullName>
    </recommendedName>
</protein>
<name>A0AAV2RIC3_MEGNR</name>
<dbReference type="Proteomes" id="UP001497623">
    <property type="component" value="Unassembled WGS sequence"/>
</dbReference>